<feature type="transmembrane region" description="Helical" evidence="8">
    <location>
        <begin position="90"/>
        <end position="110"/>
    </location>
</feature>
<evidence type="ECO:0000256" key="7">
    <source>
        <dbReference type="PIRNR" id="PIRNR006298"/>
    </source>
</evidence>
<dbReference type="EMBL" id="JAJGWQ010000007">
    <property type="protein sequence ID" value="MEB3783757.1"/>
    <property type="molecule type" value="Genomic_DNA"/>
</dbReference>
<feature type="transmembrane region" description="Helical" evidence="8">
    <location>
        <begin position="12"/>
        <end position="30"/>
    </location>
</feature>
<evidence type="ECO:0000313" key="10">
    <source>
        <dbReference type="EMBL" id="MEB3783757.1"/>
    </source>
</evidence>
<feature type="domain" description="GtrA/DPMS transmembrane" evidence="9">
    <location>
        <begin position="7"/>
        <end position="116"/>
    </location>
</feature>
<keyword evidence="11" id="KW-1185">Reference proteome</keyword>
<evidence type="ECO:0000259" key="9">
    <source>
        <dbReference type="Pfam" id="PF04138"/>
    </source>
</evidence>
<dbReference type="InterPro" id="IPR007267">
    <property type="entry name" value="GtrA_DPMS_TM"/>
</dbReference>
<evidence type="ECO:0000256" key="1">
    <source>
        <dbReference type="ARBA" id="ARBA00004141"/>
    </source>
</evidence>
<sequence>MIKLFSRYLSVGVLNTAVHWAVFFSVYYMFGLSQSISNLCAFCVAVTFSFVMNAKFTFKQKATSRKYAAYVAFMGVLSVLVGSVSDALHAAPIITILFFSAVSLGVGFLYSRYVVFR</sequence>
<keyword evidence="4 8" id="KW-1133">Transmembrane helix</keyword>
<dbReference type="PANTHER" id="PTHR38459">
    <property type="entry name" value="PROPHAGE BACTOPRENOL-LINKED GLUCOSE TRANSLOCASE HOMOLOG"/>
    <property type="match status" value="1"/>
</dbReference>
<comment type="function">
    <text evidence="6 7">Involved in O antigen modification. Involved in the translocation of bactoprenol-linked glucose across the cytoplasmic membrane.</text>
</comment>
<accession>A0ABU6BUA0</accession>
<comment type="similarity">
    <text evidence="7">Belongs to the gtrA family.</text>
</comment>
<dbReference type="RefSeq" id="WP_220381645.1">
    <property type="nucleotide sequence ID" value="NZ_JAEFBF010000013.1"/>
</dbReference>
<proteinExistence type="inferred from homology"/>
<keyword evidence="3 8" id="KW-0812">Transmembrane</keyword>
<protein>
    <recommendedName>
        <fullName evidence="7">Bactoprenol-linked glucose translocase</fullName>
    </recommendedName>
</protein>
<dbReference type="InterPro" id="IPR051401">
    <property type="entry name" value="GtrA_CellWall_Glycosyl"/>
</dbReference>
<comment type="subcellular location">
    <subcellularLocation>
        <location evidence="1">Membrane</location>
        <topology evidence="1">Multi-pass membrane protein</topology>
    </subcellularLocation>
</comment>
<reference evidence="10 11" key="1">
    <citation type="journal article" date="2023" name="Int J Dairy Technol">
        <title>Genome based analysis of Pseudomonas paracarnis RQ057, a strain responsible for blue discoloration spoilage in processed cheese.</title>
        <authorList>
            <person name="Rodrigues Rd.S."/>
            <person name="Machado S.G."/>
            <person name="de Carvalho A.F."/>
            <person name="Nero L.A."/>
        </authorList>
    </citation>
    <scope>NUCLEOTIDE SEQUENCE [LARGE SCALE GENOMIC DNA]</scope>
    <source>
        <strain evidence="10 11">RQ057</strain>
    </source>
</reference>
<evidence type="ECO:0000256" key="3">
    <source>
        <dbReference type="ARBA" id="ARBA00022692"/>
    </source>
</evidence>
<evidence type="ECO:0000256" key="4">
    <source>
        <dbReference type="ARBA" id="ARBA00022989"/>
    </source>
</evidence>
<evidence type="ECO:0000256" key="5">
    <source>
        <dbReference type="ARBA" id="ARBA00023136"/>
    </source>
</evidence>
<dbReference type="PIRSF" id="PIRSF006298">
    <property type="entry name" value="GtrA_prd"/>
    <property type="match status" value="1"/>
</dbReference>
<feature type="transmembrane region" description="Helical" evidence="8">
    <location>
        <begin position="67"/>
        <end position="84"/>
    </location>
</feature>
<keyword evidence="2 7" id="KW-0813">Transport</keyword>
<evidence type="ECO:0000256" key="6">
    <source>
        <dbReference type="ARBA" id="ARBA00025595"/>
    </source>
</evidence>
<comment type="caution">
    <text evidence="10">The sequence shown here is derived from an EMBL/GenBank/DDBJ whole genome shotgun (WGS) entry which is preliminary data.</text>
</comment>
<dbReference type="InterPro" id="IPR016480">
    <property type="entry name" value="Glc_translocase_bactprenl-link"/>
</dbReference>
<keyword evidence="5 8" id="KW-0472">Membrane</keyword>
<dbReference type="PANTHER" id="PTHR38459:SF1">
    <property type="entry name" value="PROPHAGE BACTOPRENOL-LINKED GLUCOSE TRANSLOCASE HOMOLOG"/>
    <property type="match status" value="1"/>
</dbReference>
<evidence type="ECO:0000313" key="11">
    <source>
        <dbReference type="Proteomes" id="UP001336015"/>
    </source>
</evidence>
<organism evidence="10 11">
    <name type="scientific">Pseudomonas paracarnis</name>
    <dbReference type="NCBI Taxonomy" id="2750625"/>
    <lineage>
        <taxon>Bacteria</taxon>
        <taxon>Pseudomonadati</taxon>
        <taxon>Pseudomonadota</taxon>
        <taxon>Gammaproteobacteria</taxon>
        <taxon>Pseudomonadales</taxon>
        <taxon>Pseudomonadaceae</taxon>
        <taxon>Pseudomonas</taxon>
    </lineage>
</organism>
<dbReference type="Proteomes" id="UP001336015">
    <property type="component" value="Unassembled WGS sequence"/>
</dbReference>
<feature type="transmembrane region" description="Helical" evidence="8">
    <location>
        <begin position="36"/>
        <end position="55"/>
    </location>
</feature>
<evidence type="ECO:0000256" key="2">
    <source>
        <dbReference type="ARBA" id="ARBA00022448"/>
    </source>
</evidence>
<name>A0ABU6BUA0_9PSED</name>
<evidence type="ECO:0000256" key="8">
    <source>
        <dbReference type="SAM" id="Phobius"/>
    </source>
</evidence>
<gene>
    <name evidence="10" type="ORF">LLW09_14490</name>
</gene>
<dbReference type="Pfam" id="PF04138">
    <property type="entry name" value="GtrA_DPMS_TM"/>
    <property type="match status" value="1"/>
</dbReference>